<dbReference type="PROSITE" id="PS50994">
    <property type="entry name" value="INTEGRASE"/>
    <property type="match status" value="1"/>
</dbReference>
<dbReference type="OrthoDB" id="501284at2"/>
<dbReference type="GO" id="GO:0003676">
    <property type="term" value="F:nucleic acid binding"/>
    <property type="evidence" value="ECO:0007669"/>
    <property type="project" value="InterPro"/>
</dbReference>
<organism evidence="3 4">
    <name type="scientific">Neptunomonas qingdaonensis</name>
    <dbReference type="NCBI Taxonomy" id="1045558"/>
    <lineage>
        <taxon>Bacteria</taxon>
        <taxon>Pseudomonadati</taxon>
        <taxon>Pseudomonadota</taxon>
        <taxon>Gammaproteobacteria</taxon>
        <taxon>Oceanospirillales</taxon>
        <taxon>Oceanospirillaceae</taxon>
        <taxon>Neptunomonas</taxon>
    </lineage>
</organism>
<proteinExistence type="predicted"/>
<reference evidence="4" key="1">
    <citation type="submission" date="2016-10" db="EMBL/GenBank/DDBJ databases">
        <authorList>
            <person name="Varghese N."/>
            <person name="Submissions S."/>
        </authorList>
    </citation>
    <scope>NUCLEOTIDE SEQUENCE [LARGE SCALE GENOMIC DNA]</scope>
    <source>
        <strain evidence="4">CGMCC 1.10971</strain>
    </source>
</reference>
<dbReference type="GO" id="GO:0015074">
    <property type="term" value="P:DNA integration"/>
    <property type="evidence" value="ECO:0007669"/>
    <property type="project" value="InterPro"/>
</dbReference>
<dbReference type="SUPFAM" id="SSF53098">
    <property type="entry name" value="Ribonuclease H-like"/>
    <property type="match status" value="1"/>
</dbReference>
<dbReference type="InterPro" id="IPR036397">
    <property type="entry name" value="RNaseH_sf"/>
</dbReference>
<feature type="compositionally biased region" description="Polar residues" evidence="1">
    <location>
        <begin position="638"/>
        <end position="657"/>
    </location>
</feature>
<feature type="domain" description="Integrase catalytic" evidence="2">
    <location>
        <begin position="239"/>
        <end position="444"/>
    </location>
</feature>
<feature type="compositionally biased region" description="Acidic residues" evidence="1">
    <location>
        <begin position="625"/>
        <end position="636"/>
    </location>
</feature>
<dbReference type="Gene3D" id="3.30.420.10">
    <property type="entry name" value="Ribonuclease H-like superfamily/Ribonuclease H"/>
    <property type="match status" value="1"/>
</dbReference>
<gene>
    <name evidence="3" type="ORF">SAMN05216175_10569</name>
</gene>
<dbReference type="AlphaFoldDB" id="A0A1I2QNY5"/>
<evidence type="ECO:0000259" key="2">
    <source>
        <dbReference type="PROSITE" id="PS50994"/>
    </source>
</evidence>
<dbReference type="STRING" id="1045558.SAMN05216175_10569"/>
<keyword evidence="4" id="KW-1185">Reference proteome</keyword>
<protein>
    <submittedName>
        <fullName evidence="3">Integrase core domain-containing protein</fullName>
    </submittedName>
</protein>
<evidence type="ECO:0000313" key="3">
    <source>
        <dbReference type="EMBL" id="SFG30315.1"/>
    </source>
</evidence>
<sequence>MKQIFAPNSRVCLQGRMANLFPAGTDQMAVVYDDGPGTVVTRHALHNALANNQLHAVEDEPPAFFSETLLDEQKQWELTRKVAYVADAQKLPNHRSKRVIEGSMRKTAQRIGDLKPPKSWNTVYKWIKKAETIGKDANPKIGLAAQQRKNDSRISEEVENLMRDVIDDVWMQLDQKSRMHAYKIFRHYYFEHFNEDIGMRMKSTFYNRIKRLCPIDVVGSREGPRSAKALMRAALDEILAHNILDLVQLDALHLQVGLLDDDGNFLGYPVVHFAIDVYSRAILGFSIEIGSESAAGVVECLKNAFRVKIHSSDHPYTVNVWIMFGKPFMVGNDGGAAYMAQTVGGLLAAMRIQRQANETRTPWLNGVIERFNGTCRTQFADHLPGYIGKRSNPKGHDITLEKAATLTLSEFEEQLTRYIVDDYNQAPHSHHFGRSPHNVWAEAAEMMPPVEPAGLEFAMRFRGNWIEPTYDLTNGLRIKNIWYNDECLKQIYSDKKRDQKSGPIKMHCLYNPGDISQITVMHGDELFVVTCGRTKNIPVFEGMSLAEYDAKRKRAIRLAEDENNATNSHVDFGVWQHTQSNAEASPVKPKPSGVTRRQPQAPVTENTKTVQAVQIAQHQQLPTEPEQDIEADEDDQISTNPYALAIQQSKNGEPNDE</sequence>
<dbReference type="EMBL" id="FOOU01000005">
    <property type="protein sequence ID" value="SFG30315.1"/>
    <property type="molecule type" value="Genomic_DNA"/>
</dbReference>
<feature type="compositionally biased region" description="Polar residues" evidence="1">
    <location>
        <begin position="595"/>
        <end position="622"/>
    </location>
</feature>
<name>A0A1I2QNY5_9GAMM</name>
<dbReference type="InterPro" id="IPR001584">
    <property type="entry name" value="Integrase_cat-core"/>
</dbReference>
<dbReference type="InterPro" id="IPR012337">
    <property type="entry name" value="RNaseH-like_sf"/>
</dbReference>
<evidence type="ECO:0000256" key="1">
    <source>
        <dbReference type="SAM" id="MobiDB-lite"/>
    </source>
</evidence>
<evidence type="ECO:0000313" key="4">
    <source>
        <dbReference type="Proteomes" id="UP000198623"/>
    </source>
</evidence>
<accession>A0A1I2QNY5</accession>
<feature type="region of interest" description="Disordered" evidence="1">
    <location>
        <begin position="581"/>
        <end position="657"/>
    </location>
</feature>
<dbReference type="Proteomes" id="UP000198623">
    <property type="component" value="Unassembled WGS sequence"/>
</dbReference>